<dbReference type="GO" id="GO:0120010">
    <property type="term" value="P:intermembrane phospholipid transfer"/>
    <property type="evidence" value="ECO:0007669"/>
    <property type="project" value="TreeGrafter"/>
</dbReference>
<proteinExistence type="inferred from homology"/>
<dbReference type="PRINTS" id="PR01805">
    <property type="entry name" value="VACJLIPOPROT"/>
</dbReference>
<evidence type="ECO:0000313" key="4">
    <source>
        <dbReference type="Proteomes" id="UP000033616"/>
    </source>
</evidence>
<comment type="similarity">
    <text evidence="1">Belongs to the MlaA family.</text>
</comment>
<dbReference type="PANTHER" id="PTHR30035">
    <property type="entry name" value="LIPOPROTEIN VACJ-RELATED"/>
    <property type="match status" value="1"/>
</dbReference>
<keyword evidence="2" id="KW-0732">Signal</keyword>
<reference evidence="3 4" key="1">
    <citation type="submission" date="2015-02" db="EMBL/GenBank/DDBJ databases">
        <title>Genome Sequencing of Rickettsiales.</title>
        <authorList>
            <person name="Daugherty S.C."/>
            <person name="Su Q."/>
            <person name="Abolude K."/>
            <person name="Beier-Sexton M."/>
            <person name="Carlyon J.A."/>
            <person name="Carter R."/>
            <person name="Day N.P."/>
            <person name="Dumler S.J."/>
            <person name="Dyachenko V."/>
            <person name="Godinez A."/>
            <person name="Kurtti T.J."/>
            <person name="Lichay M."/>
            <person name="Mullins K.E."/>
            <person name="Ott S."/>
            <person name="Pappas-Brown V."/>
            <person name="Paris D.H."/>
            <person name="Patel P."/>
            <person name="Richards A.L."/>
            <person name="Sadzewicz L."/>
            <person name="Sears K."/>
            <person name="Seidman D."/>
            <person name="Sengamalay N."/>
            <person name="Stenos J."/>
            <person name="Tallon L.J."/>
            <person name="Vincent G."/>
            <person name="Fraser C.M."/>
            <person name="Munderloh U."/>
            <person name="Dunning-Hotopp J.C."/>
        </authorList>
    </citation>
    <scope>NUCLEOTIDE SEQUENCE [LARGE SCALE GENOMIC DNA]</scope>
    <source>
        <strain evidence="3 4">Fuller</strain>
    </source>
</reference>
<sequence>MRIISAVIITCATILMVKADVLLVQNSDNIENIDKTKEDSYLDSGNIYLDIDEDTCLRAFDPFERINRKIFYFNLILDYLILRPISNAYNKAAPQDMKNAVESLVGNSVVPFTFINSILQLNFKNSIVSLWQFIVNTILGVGGLHNIAAEFDLQAQPLDFSSTLARYGIKSGPYIILPIFGGMNFRDVSNIAFAQLSPLQYFFDKIHAEKLINMNIFFNKKFATGIKIIDKIHQRAKLFGNAEFIMKNSIDPYSIYRNDSYKKSYYFQKCRANINLLKR</sequence>
<dbReference type="STRING" id="1359168.OCHUTO_0281"/>
<accession>A0A0F3MQK5</accession>
<comment type="caution">
    <text evidence="3">The sequence shown here is derived from an EMBL/GenBank/DDBJ whole genome shotgun (WGS) entry which is preliminary data.</text>
</comment>
<dbReference type="EMBL" id="LANP01000005">
    <property type="protein sequence ID" value="KJV56884.1"/>
    <property type="molecule type" value="Genomic_DNA"/>
</dbReference>
<dbReference type="InterPro" id="IPR007428">
    <property type="entry name" value="MlaA"/>
</dbReference>
<dbReference type="OrthoDB" id="9785326at2"/>
<name>A0A0F3MQK5_9RICK</name>
<keyword evidence="4" id="KW-1185">Reference proteome</keyword>
<dbReference type="PANTHER" id="PTHR30035:SF3">
    <property type="entry name" value="INTERMEMBRANE PHOSPHOLIPID TRANSPORT SYSTEM LIPOPROTEIN MLAA"/>
    <property type="match status" value="1"/>
</dbReference>
<dbReference type="PATRIC" id="fig|1359168.3.peg.1037"/>
<evidence type="ECO:0000256" key="2">
    <source>
        <dbReference type="ARBA" id="ARBA00022729"/>
    </source>
</evidence>
<dbReference type="AlphaFoldDB" id="A0A0F3MQK5"/>
<protein>
    <submittedName>
        <fullName evidence="3">VacJ like lipofamily protein</fullName>
    </submittedName>
</protein>
<gene>
    <name evidence="3" type="ORF">OCHUTO_0281</name>
</gene>
<organism evidence="3 4">
    <name type="scientific">Orientia chuto str. Dubai</name>
    <dbReference type="NCBI Taxonomy" id="1359168"/>
    <lineage>
        <taxon>Bacteria</taxon>
        <taxon>Pseudomonadati</taxon>
        <taxon>Pseudomonadota</taxon>
        <taxon>Alphaproteobacteria</taxon>
        <taxon>Rickettsiales</taxon>
        <taxon>Rickettsiaceae</taxon>
        <taxon>Rickettsieae</taxon>
        <taxon>Orientia</taxon>
    </lineage>
</organism>
<dbReference type="Pfam" id="PF04333">
    <property type="entry name" value="MlaA"/>
    <property type="match status" value="1"/>
</dbReference>
<dbReference type="Proteomes" id="UP000033616">
    <property type="component" value="Unassembled WGS sequence"/>
</dbReference>
<dbReference type="GO" id="GO:0016020">
    <property type="term" value="C:membrane"/>
    <property type="evidence" value="ECO:0007669"/>
    <property type="project" value="InterPro"/>
</dbReference>
<evidence type="ECO:0000256" key="1">
    <source>
        <dbReference type="ARBA" id="ARBA00010634"/>
    </source>
</evidence>
<evidence type="ECO:0000313" key="3">
    <source>
        <dbReference type="EMBL" id="KJV56884.1"/>
    </source>
</evidence>